<proteinExistence type="predicted"/>
<dbReference type="AlphaFoldDB" id="A0A3D9HLH5"/>
<feature type="compositionally biased region" description="Polar residues" evidence="1">
    <location>
        <begin position="177"/>
        <end position="194"/>
    </location>
</feature>
<dbReference type="RefSeq" id="WP_115936999.1">
    <property type="nucleotide sequence ID" value="NZ_QRDW01000005.1"/>
</dbReference>
<sequence length="301" mass="31184">MTVREDDPHDVDDDDPLEIDDFDADAGFGDAGLDDTDLDDAGLEGPESEDDWGLEGADASGAADAGFADAGEFDLGDGETDWGVTDGSADFGVDAADWGEADTSVDASEPEPQGPNCDQAPAESRTVSVDGGDARFDVTNDGYQMVRGPGQLGGEEHARFEDSRDEQGNDLNDCPGNLSSGWQDAVESHQSSADKSGIGATGDTGAENLCDGEIPVSGEKGYGSAEGMSHDHEQEQGLSDPCGGEAYYDVPDQAEADFSEEVMSQDLPETGGGLDGGLCDGGDDDFSGTDDICLDDEPMSY</sequence>
<evidence type="ECO:0000313" key="3">
    <source>
        <dbReference type="Proteomes" id="UP000256845"/>
    </source>
</evidence>
<feature type="compositionally biased region" description="Gly residues" evidence="1">
    <location>
        <begin position="270"/>
        <end position="280"/>
    </location>
</feature>
<dbReference type="EMBL" id="QRDW01000005">
    <property type="protein sequence ID" value="RED49746.1"/>
    <property type="molecule type" value="Genomic_DNA"/>
</dbReference>
<feature type="compositionally biased region" description="Acidic residues" evidence="1">
    <location>
        <begin position="8"/>
        <end position="24"/>
    </location>
</feature>
<accession>A0A3D9HLH5</accession>
<gene>
    <name evidence="2" type="ORF">DFP90_105117</name>
</gene>
<evidence type="ECO:0000313" key="2">
    <source>
        <dbReference type="EMBL" id="RED49746.1"/>
    </source>
</evidence>
<reference evidence="2 3" key="1">
    <citation type="submission" date="2018-07" db="EMBL/GenBank/DDBJ databases">
        <title>Genomic Encyclopedia of Type Strains, Phase III (KMG-III): the genomes of soil and plant-associated and newly described type strains.</title>
        <authorList>
            <person name="Whitman W."/>
        </authorList>
    </citation>
    <scope>NUCLEOTIDE SEQUENCE [LARGE SCALE GENOMIC DNA]</scope>
    <source>
        <strain evidence="2 3">CECT 8488</strain>
    </source>
</reference>
<feature type="region of interest" description="Disordered" evidence="1">
    <location>
        <begin position="1"/>
        <end position="301"/>
    </location>
</feature>
<protein>
    <submittedName>
        <fullName evidence="2">Uncharacterized protein</fullName>
    </submittedName>
</protein>
<feature type="compositionally biased region" description="Basic and acidic residues" evidence="1">
    <location>
        <begin position="154"/>
        <end position="167"/>
    </location>
</feature>
<comment type="caution">
    <text evidence="2">The sequence shown here is derived from an EMBL/GenBank/DDBJ whole genome shotgun (WGS) entry which is preliminary data.</text>
</comment>
<dbReference type="Proteomes" id="UP000256845">
    <property type="component" value="Unassembled WGS sequence"/>
</dbReference>
<feature type="compositionally biased region" description="Low complexity" evidence="1">
    <location>
        <begin position="54"/>
        <end position="70"/>
    </location>
</feature>
<organism evidence="2 3">
    <name type="scientific">Aestuariispira insulae</name>
    <dbReference type="NCBI Taxonomy" id="1461337"/>
    <lineage>
        <taxon>Bacteria</taxon>
        <taxon>Pseudomonadati</taxon>
        <taxon>Pseudomonadota</taxon>
        <taxon>Alphaproteobacteria</taxon>
        <taxon>Rhodospirillales</taxon>
        <taxon>Kiloniellaceae</taxon>
        <taxon>Aestuariispira</taxon>
    </lineage>
</organism>
<evidence type="ECO:0000256" key="1">
    <source>
        <dbReference type="SAM" id="MobiDB-lite"/>
    </source>
</evidence>
<feature type="compositionally biased region" description="Acidic residues" evidence="1">
    <location>
        <begin position="281"/>
        <end position="301"/>
    </location>
</feature>
<name>A0A3D9HLH5_9PROT</name>
<keyword evidence="3" id="KW-1185">Reference proteome</keyword>
<feature type="compositionally biased region" description="Acidic residues" evidence="1">
    <location>
        <begin position="32"/>
        <end position="53"/>
    </location>
</feature>
<feature type="compositionally biased region" description="Acidic residues" evidence="1">
    <location>
        <begin position="71"/>
        <end position="80"/>
    </location>
</feature>